<dbReference type="PANTHER" id="PTHR48107">
    <property type="entry name" value="NADPH-DEPENDENT ALDEHYDE REDUCTASE-LIKE PROTEIN, CHLOROPLASTIC-RELATED"/>
    <property type="match status" value="1"/>
</dbReference>
<dbReference type="InterPro" id="IPR002347">
    <property type="entry name" value="SDR_fam"/>
</dbReference>
<dbReference type="GO" id="GO:0016614">
    <property type="term" value="F:oxidoreductase activity, acting on CH-OH group of donors"/>
    <property type="evidence" value="ECO:0007669"/>
    <property type="project" value="UniProtKB-ARBA"/>
</dbReference>
<dbReference type="InterPro" id="IPR036291">
    <property type="entry name" value="NAD(P)-bd_dom_sf"/>
</dbReference>
<comment type="similarity">
    <text evidence="1">Belongs to the short-chain dehydrogenases/reductases (SDR) family.</text>
</comment>
<dbReference type="InterPro" id="IPR020904">
    <property type="entry name" value="Sc_DH/Rdtase_CS"/>
</dbReference>
<sequence length="246" mass="26150">MSVLNKQVAIVTGSSKGIGAEIAKVLAKNGAKVVINYIGGKVAAEKIVKEIVQNGFEAISIQADISKSEDVKNLFDTAISHFGKVDILVNNAGIMMNSLIKDTTDEIFEKQFNVNVKGVFNTLREASTQLADNGSIINISSTVTRTNFPTYGIYSATKSAVQQISSVFAKEIGNRGINVNCVLPGPTGTELFLEGKSDETITQLSNSNAFKRLGTPSDIAKIVSFLATDEAKWINGQNIGVNGGMA</sequence>
<keyword evidence="2" id="KW-0560">Oxidoreductase</keyword>
<dbReference type="OrthoDB" id="9803333at2"/>
<organism evidence="3 4">
    <name type="scientific">Aureibaculum algae</name>
    <dbReference type="NCBI Taxonomy" id="2584122"/>
    <lineage>
        <taxon>Bacteria</taxon>
        <taxon>Pseudomonadati</taxon>
        <taxon>Bacteroidota</taxon>
        <taxon>Flavobacteriia</taxon>
        <taxon>Flavobacteriales</taxon>
        <taxon>Flavobacteriaceae</taxon>
        <taxon>Aureibaculum</taxon>
    </lineage>
</organism>
<dbReference type="Proteomes" id="UP000306229">
    <property type="component" value="Chromosome"/>
</dbReference>
<dbReference type="FunFam" id="3.40.50.720:FF:000084">
    <property type="entry name" value="Short-chain dehydrogenase reductase"/>
    <property type="match status" value="1"/>
</dbReference>
<dbReference type="KEGG" id="fbe:FF125_02465"/>
<gene>
    <name evidence="3" type="ORF">FF125_02465</name>
</gene>
<dbReference type="NCBIfam" id="NF005559">
    <property type="entry name" value="PRK07231.1"/>
    <property type="match status" value="1"/>
</dbReference>
<dbReference type="PANTHER" id="PTHR48107:SF7">
    <property type="entry name" value="RE15974P"/>
    <property type="match status" value="1"/>
</dbReference>
<evidence type="ECO:0000313" key="4">
    <source>
        <dbReference type="Proteomes" id="UP000306229"/>
    </source>
</evidence>
<dbReference type="CDD" id="cd05362">
    <property type="entry name" value="THN_reductase-like_SDR_c"/>
    <property type="match status" value="1"/>
</dbReference>
<protein>
    <submittedName>
        <fullName evidence="3">SDR family oxidoreductase</fullName>
    </submittedName>
</protein>
<evidence type="ECO:0000313" key="3">
    <source>
        <dbReference type="EMBL" id="QCX37353.1"/>
    </source>
</evidence>
<dbReference type="EMBL" id="CP040749">
    <property type="protein sequence ID" value="QCX37353.1"/>
    <property type="molecule type" value="Genomic_DNA"/>
</dbReference>
<dbReference type="PRINTS" id="PR00081">
    <property type="entry name" value="GDHRDH"/>
</dbReference>
<evidence type="ECO:0000256" key="1">
    <source>
        <dbReference type="ARBA" id="ARBA00006484"/>
    </source>
</evidence>
<dbReference type="AlphaFoldDB" id="A0A5B7TQA3"/>
<dbReference type="PRINTS" id="PR00080">
    <property type="entry name" value="SDRFAMILY"/>
</dbReference>
<dbReference type="Gene3D" id="3.40.50.720">
    <property type="entry name" value="NAD(P)-binding Rossmann-like Domain"/>
    <property type="match status" value="1"/>
</dbReference>
<accession>A0A5B7TQA3</accession>
<name>A0A5B7TQA3_9FLAO</name>
<keyword evidence="4" id="KW-1185">Reference proteome</keyword>
<proteinExistence type="inferred from homology"/>
<reference evidence="3 4" key="1">
    <citation type="submission" date="2019-05" db="EMBL/GenBank/DDBJ databases">
        <title>Algicella ahnfeltiae gen. nov., sp. nov., a novel marine bacterium of the family Flavobacteriaceae isolated from a red alga.</title>
        <authorList>
            <person name="Nedashkovskaya O.I."/>
            <person name="Kukhlevskiy A.D."/>
            <person name="Kim S.-G."/>
            <person name="Zhukova N.V."/>
            <person name="Mikhailov V.V."/>
        </authorList>
    </citation>
    <scope>NUCLEOTIDE SEQUENCE [LARGE SCALE GENOMIC DNA]</scope>
    <source>
        <strain evidence="3 4">10Alg115</strain>
    </source>
</reference>
<dbReference type="RefSeq" id="WP_138948292.1">
    <property type="nucleotide sequence ID" value="NZ_CP040749.1"/>
</dbReference>
<dbReference type="Pfam" id="PF13561">
    <property type="entry name" value="adh_short_C2"/>
    <property type="match status" value="1"/>
</dbReference>
<evidence type="ECO:0000256" key="2">
    <source>
        <dbReference type="ARBA" id="ARBA00023002"/>
    </source>
</evidence>
<dbReference type="SUPFAM" id="SSF51735">
    <property type="entry name" value="NAD(P)-binding Rossmann-fold domains"/>
    <property type="match status" value="1"/>
</dbReference>
<dbReference type="PROSITE" id="PS00061">
    <property type="entry name" value="ADH_SHORT"/>
    <property type="match status" value="1"/>
</dbReference>